<dbReference type="OrthoDB" id="2989198at2759"/>
<gene>
    <name evidence="2" type="ORF">CVT26_004780</name>
</gene>
<protein>
    <submittedName>
        <fullName evidence="2">Uncharacterized protein</fullName>
    </submittedName>
</protein>
<keyword evidence="3" id="KW-1185">Reference proteome</keyword>
<evidence type="ECO:0000313" key="2">
    <source>
        <dbReference type="EMBL" id="PPQ96144.1"/>
    </source>
</evidence>
<dbReference type="Gene3D" id="3.80.10.10">
    <property type="entry name" value="Ribonuclease Inhibitor"/>
    <property type="match status" value="1"/>
</dbReference>
<comment type="caution">
    <text evidence="2">The sequence shown here is derived from an EMBL/GenBank/DDBJ whole genome shotgun (WGS) entry which is preliminary data.</text>
</comment>
<sequence length="566" mass="63441">MYLCDHCGNLQTNDPEEPYKVCRIAGGEACAGCEKLKTLNARIAEAKATLEGLLHERRQLKSNINEVHKALIGGVPAEILSKIFEQYVWDYSDYDGLDEDDLLKLQEQGKLISPPSPLVLTAVCRTWRHVALSTPEVWTNLTFSLEVLGKFGKDRDRAYKSKLEMVAEWLARSRTLPFHVGVHASPSGFLDSEVEKHLRPIFDVINAHSSRCRGLTLEFPGELLPHFVASPGQDGQIVGYPKLEKLSMWNNTDREPNSILKTEFNLGKDIPNGRRVPIAPKIVEVSQISIDHFHIDWRNVNNAVVQFPNDFDFFKLLQRAPRLEACRLLKGIYIGGDTFPVLHPKLQHLEILTPVLNEILSKITLPNLKGLYLDLEGNELPTDTILQFLARSGAGGLDGLSGNFTVDAAKLKFEYLDVSQVRFSDHGANLVQICRAIPNLKRLRVDFFERDKSLDALYTALSNAPTRVSSDASPFLPQLESLEIVTTQASDVPWGLIPEFLLPFGEGENKSRPMKAITIVCINQDGNDPVSIDEDSLSKIQQLIRDGIRLVVTEIRQEEEINLIPM</sequence>
<evidence type="ECO:0000313" key="3">
    <source>
        <dbReference type="Proteomes" id="UP000284706"/>
    </source>
</evidence>
<organism evidence="2 3">
    <name type="scientific">Gymnopilus dilepis</name>
    <dbReference type="NCBI Taxonomy" id="231916"/>
    <lineage>
        <taxon>Eukaryota</taxon>
        <taxon>Fungi</taxon>
        <taxon>Dikarya</taxon>
        <taxon>Basidiomycota</taxon>
        <taxon>Agaricomycotina</taxon>
        <taxon>Agaricomycetes</taxon>
        <taxon>Agaricomycetidae</taxon>
        <taxon>Agaricales</taxon>
        <taxon>Agaricineae</taxon>
        <taxon>Hymenogastraceae</taxon>
        <taxon>Gymnopilus</taxon>
    </lineage>
</organism>
<evidence type="ECO:0000256" key="1">
    <source>
        <dbReference type="SAM" id="Coils"/>
    </source>
</evidence>
<dbReference type="AlphaFoldDB" id="A0A409XZD4"/>
<reference evidence="2 3" key="1">
    <citation type="journal article" date="2018" name="Evol. Lett.">
        <title>Horizontal gene cluster transfer increased hallucinogenic mushroom diversity.</title>
        <authorList>
            <person name="Reynolds H.T."/>
            <person name="Vijayakumar V."/>
            <person name="Gluck-Thaler E."/>
            <person name="Korotkin H.B."/>
            <person name="Matheny P.B."/>
            <person name="Slot J.C."/>
        </authorList>
    </citation>
    <scope>NUCLEOTIDE SEQUENCE [LARGE SCALE GENOMIC DNA]</scope>
    <source>
        <strain evidence="2 3">SRW20</strain>
    </source>
</reference>
<accession>A0A409XZD4</accession>
<dbReference type="InParanoid" id="A0A409XZD4"/>
<dbReference type="SUPFAM" id="SSF52047">
    <property type="entry name" value="RNI-like"/>
    <property type="match status" value="1"/>
</dbReference>
<keyword evidence="1" id="KW-0175">Coiled coil</keyword>
<feature type="coiled-coil region" evidence="1">
    <location>
        <begin position="36"/>
        <end position="70"/>
    </location>
</feature>
<dbReference type="EMBL" id="NHYE01001393">
    <property type="protein sequence ID" value="PPQ96144.1"/>
    <property type="molecule type" value="Genomic_DNA"/>
</dbReference>
<dbReference type="InterPro" id="IPR032675">
    <property type="entry name" value="LRR_dom_sf"/>
</dbReference>
<proteinExistence type="predicted"/>
<dbReference type="Proteomes" id="UP000284706">
    <property type="component" value="Unassembled WGS sequence"/>
</dbReference>
<name>A0A409XZD4_9AGAR</name>